<evidence type="ECO:0000256" key="11">
    <source>
        <dbReference type="ARBA" id="ARBA00022967"/>
    </source>
</evidence>
<dbReference type="GO" id="GO:0005524">
    <property type="term" value="F:ATP binding"/>
    <property type="evidence" value="ECO:0007669"/>
    <property type="project" value="UniProtKB-KW"/>
</dbReference>
<dbReference type="SUPFAM" id="SSF81665">
    <property type="entry name" value="Calcium ATPase, transmembrane domain M"/>
    <property type="match status" value="1"/>
</dbReference>
<dbReference type="Gene3D" id="3.40.1110.10">
    <property type="entry name" value="Calcium-transporting ATPase, cytoplasmic domain N"/>
    <property type="match status" value="1"/>
</dbReference>
<keyword evidence="8" id="KW-0106">Calcium</keyword>
<reference evidence="19 20" key="1">
    <citation type="submission" date="2015-01" db="EMBL/GenBank/DDBJ databases">
        <title>Evolution of Trichinella species and genotypes.</title>
        <authorList>
            <person name="Korhonen P.K."/>
            <person name="Edoardo P."/>
            <person name="Giuseppe L.R."/>
            <person name="Gasser R.B."/>
        </authorList>
    </citation>
    <scope>NUCLEOTIDE SEQUENCE [LARGE SCALE GENOMIC DNA]</scope>
    <source>
        <strain evidence="19">ISS141</strain>
    </source>
</reference>
<feature type="non-terminal residue" evidence="19">
    <location>
        <position position="1"/>
    </location>
</feature>
<comment type="subcellular location">
    <subcellularLocation>
        <location evidence="1">Endomembrane system</location>
        <topology evidence="1">Multi-pass membrane protein</topology>
    </subcellularLocation>
</comment>
<dbReference type="InterPro" id="IPR059000">
    <property type="entry name" value="ATPase_P-type_domA"/>
</dbReference>
<dbReference type="GO" id="GO:0046872">
    <property type="term" value="F:metal ion binding"/>
    <property type="evidence" value="ECO:0007669"/>
    <property type="project" value="UniProtKB-KW"/>
</dbReference>
<dbReference type="Pfam" id="PF00122">
    <property type="entry name" value="E1-E2_ATPase"/>
    <property type="match status" value="1"/>
</dbReference>
<protein>
    <submittedName>
        <fullName evidence="19">Plasma membrane calcium-transporting ATPase 3</fullName>
    </submittedName>
</protein>
<proteinExistence type="predicted"/>
<name>A0A0V0XJL2_TRIPS</name>
<evidence type="ECO:0000256" key="12">
    <source>
        <dbReference type="ARBA" id="ARBA00022989"/>
    </source>
</evidence>
<dbReference type="InterPro" id="IPR036412">
    <property type="entry name" value="HAD-like_sf"/>
</dbReference>
<evidence type="ECO:0000259" key="18">
    <source>
        <dbReference type="SMART" id="SM00831"/>
    </source>
</evidence>
<dbReference type="GO" id="GO:0012505">
    <property type="term" value="C:endomembrane system"/>
    <property type="evidence" value="ECO:0007669"/>
    <property type="project" value="UniProtKB-SubCell"/>
</dbReference>
<dbReference type="AlphaFoldDB" id="A0A0V0XJL2"/>
<keyword evidence="4 16" id="KW-0812">Transmembrane</keyword>
<dbReference type="InterPro" id="IPR023298">
    <property type="entry name" value="ATPase_P-typ_TM_dom_sf"/>
</dbReference>
<dbReference type="CDD" id="cd02081">
    <property type="entry name" value="P-type_ATPase_Ca_PMCA-like"/>
    <property type="match status" value="1"/>
</dbReference>
<evidence type="ECO:0000256" key="10">
    <source>
        <dbReference type="ARBA" id="ARBA00022842"/>
    </source>
</evidence>
<evidence type="ECO:0000256" key="6">
    <source>
        <dbReference type="ARBA" id="ARBA00022741"/>
    </source>
</evidence>
<dbReference type="NCBIfam" id="TIGR01517">
    <property type="entry name" value="ATPase-IIB_Ca"/>
    <property type="match status" value="1"/>
</dbReference>
<evidence type="ECO:0000256" key="5">
    <source>
        <dbReference type="ARBA" id="ARBA00022723"/>
    </source>
</evidence>
<feature type="transmembrane region" description="Helical" evidence="16">
    <location>
        <begin position="163"/>
        <end position="180"/>
    </location>
</feature>
<dbReference type="GO" id="GO:0051480">
    <property type="term" value="P:regulation of cytosolic calcium ion concentration"/>
    <property type="evidence" value="ECO:0007669"/>
    <property type="project" value="TreeGrafter"/>
</dbReference>
<keyword evidence="2" id="KW-0813">Transport</keyword>
<dbReference type="EMBL" id="JYDU01000248">
    <property type="protein sequence ID" value="KRX88161.1"/>
    <property type="molecule type" value="Genomic_DNA"/>
</dbReference>
<keyword evidence="11" id="KW-1278">Translocase</keyword>
<dbReference type="Gene3D" id="3.40.50.1000">
    <property type="entry name" value="HAD superfamily/HAD-like"/>
    <property type="match status" value="1"/>
</dbReference>
<gene>
    <name evidence="19" type="primary">Lrrc15</name>
    <name evidence="19" type="ORF">T4E_697</name>
</gene>
<keyword evidence="6" id="KW-0547">Nucleotide-binding</keyword>
<sequence length="861" mass="95410">LVEYIIVFYFFFFVSAEIMRHSQVGVATNNWHNVISNIKMAENNDFSVEELVELMEKRGLEGVHEINSRYGGVDKLCMRLRTSINEGLCDALNIEARRRHYGSNYIPPKPPKSFFRHAWEAMQDMTLLILIVAAVVSLGLSFYPNAETSENDKKAEWIEGSAIFFAVLVVVLVTAGNNYTKDKQFRGLQSNIEKEQKFTVVREGIAQQILVRDIVVGDICMVKYGDLIPADGVVLQCNDLKLDESALTGESDLIRKGPDLDLMVLSGTHVMEGSGRIVVTAVGLNSQSGIIMKLLGTAQNEKSEIQENHHPIETDNVDCKQSKAKLKQNSKARQSNTEKSVLQAKLTRLSKQIGVAGTFVALLTIAVLVIRHSIEKFVFEKREFVVDDIHDYVQFVIIGITVLVIAVPEGLPLAVTLSLAYSVKKMMKDNNLVRHLYACETMGNATAICSDKTGEFCKSIPDWDWIPERIRQLLLYCISVNSSYSSQTLACGPAQGYGSKRKQLGNKTECALLGFLLDLGQNYESVRQQITEESLVKVYTFNSVRKSMSTVIKLQDSTRTGYRLFSKGASEVILKKCKFILNQQAEPVEISEKMLKFLLKDVVESMASNGLRTICLAYKDFVLHDSTNVNDEIYSDTIDWDDEASVLCNLTCIALVGIQDPVRPEVPAAIRNCQKAGITVRMVTGDNLNTARSIALQCGIIDPGGDFLVLEGPTFNQRIRDENGQVQQALLDKIWPNLRVLARSSPTDKYILVKGIIESKLSKNREVVAVTGDGTNDGPALRKADVGFAMGIAGTDVAKEASDIILTDDNFISIVKAVMWGRNVYDSISKFLQFQLTVNLVAVMVAFVGACSIEDSPLKVA</sequence>
<dbReference type="Pfam" id="PF13246">
    <property type="entry name" value="Cation_ATPase"/>
    <property type="match status" value="1"/>
</dbReference>
<evidence type="ECO:0000256" key="4">
    <source>
        <dbReference type="ARBA" id="ARBA00022692"/>
    </source>
</evidence>
<evidence type="ECO:0000256" key="7">
    <source>
        <dbReference type="ARBA" id="ARBA00022796"/>
    </source>
</evidence>
<keyword evidence="9" id="KW-0067">ATP-binding</keyword>
<feature type="transmembrane region" description="Helical" evidence="16">
    <location>
        <begin position="125"/>
        <end position="143"/>
    </location>
</feature>
<dbReference type="FunFam" id="3.40.50.1000:FF:000144">
    <property type="entry name" value="copper-transporting ATPase 1 isoform X2"/>
    <property type="match status" value="1"/>
</dbReference>
<dbReference type="GO" id="GO:0005388">
    <property type="term" value="F:P-type calcium transporter activity"/>
    <property type="evidence" value="ECO:0007669"/>
    <property type="project" value="InterPro"/>
</dbReference>
<dbReference type="PANTHER" id="PTHR24093">
    <property type="entry name" value="CATION TRANSPORTING ATPASE"/>
    <property type="match status" value="1"/>
</dbReference>
<dbReference type="InterPro" id="IPR001757">
    <property type="entry name" value="P_typ_ATPase"/>
</dbReference>
<dbReference type="GO" id="GO:0006825">
    <property type="term" value="P:copper ion transport"/>
    <property type="evidence" value="ECO:0007669"/>
    <property type="project" value="UniProtKB-KW"/>
</dbReference>
<keyword evidence="7" id="KW-0187">Copper transport</keyword>
<evidence type="ECO:0000256" key="14">
    <source>
        <dbReference type="ARBA" id="ARBA00023065"/>
    </source>
</evidence>
<feature type="domain" description="Cation-transporting P-type ATPase N-terminal" evidence="18">
    <location>
        <begin position="69"/>
        <end position="142"/>
    </location>
</feature>
<dbReference type="FunFam" id="1.20.1110.10:FF:000002">
    <property type="entry name" value="Calcium-transporting ATPase"/>
    <property type="match status" value="1"/>
</dbReference>
<dbReference type="InterPro" id="IPR004014">
    <property type="entry name" value="ATPase_P-typ_cation-transptr_N"/>
</dbReference>
<dbReference type="FunFam" id="2.70.150.10:FF:000001">
    <property type="entry name" value="Calcium-transporting ATPase"/>
    <property type="match status" value="1"/>
</dbReference>
<feature type="transmembrane region" description="Helical" evidence="16">
    <location>
        <begin position="353"/>
        <end position="374"/>
    </location>
</feature>
<dbReference type="Gene3D" id="2.70.150.10">
    <property type="entry name" value="Calcium-transporting ATPase, cytoplasmic transduction domain A"/>
    <property type="match status" value="1"/>
</dbReference>
<evidence type="ECO:0000256" key="13">
    <source>
        <dbReference type="ARBA" id="ARBA00023008"/>
    </source>
</evidence>
<evidence type="ECO:0000313" key="19">
    <source>
        <dbReference type="EMBL" id="KRX88161.1"/>
    </source>
</evidence>
<comment type="caution">
    <text evidence="19">The sequence shown here is derived from an EMBL/GenBank/DDBJ whole genome shotgun (WGS) entry which is preliminary data.</text>
</comment>
<keyword evidence="14" id="KW-0406">Ion transport</keyword>
<feature type="signal peptide" evidence="17">
    <location>
        <begin position="1"/>
        <end position="16"/>
    </location>
</feature>
<evidence type="ECO:0000256" key="16">
    <source>
        <dbReference type="SAM" id="Phobius"/>
    </source>
</evidence>
<keyword evidence="15 16" id="KW-0472">Membrane</keyword>
<organism evidence="19 20">
    <name type="scientific">Trichinella pseudospiralis</name>
    <name type="common">Parasitic roundworm</name>
    <dbReference type="NCBI Taxonomy" id="6337"/>
    <lineage>
        <taxon>Eukaryota</taxon>
        <taxon>Metazoa</taxon>
        <taxon>Ecdysozoa</taxon>
        <taxon>Nematoda</taxon>
        <taxon>Enoplea</taxon>
        <taxon>Dorylaimia</taxon>
        <taxon>Trichinellida</taxon>
        <taxon>Trichinellidae</taxon>
        <taxon>Trichinella</taxon>
    </lineage>
</organism>
<dbReference type="InterPro" id="IPR006408">
    <property type="entry name" value="P-type_ATPase_IIB"/>
</dbReference>
<dbReference type="Pfam" id="PF00690">
    <property type="entry name" value="Cation_ATPase_N"/>
    <property type="match status" value="1"/>
</dbReference>
<keyword evidence="5" id="KW-0479">Metal-binding</keyword>
<dbReference type="GO" id="GO:0016887">
    <property type="term" value="F:ATP hydrolysis activity"/>
    <property type="evidence" value="ECO:0007669"/>
    <property type="project" value="InterPro"/>
</dbReference>
<dbReference type="Pfam" id="PF08282">
    <property type="entry name" value="Hydrolase_3"/>
    <property type="match status" value="1"/>
</dbReference>
<dbReference type="SUPFAM" id="SSF56784">
    <property type="entry name" value="HAD-like"/>
    <property type="match status" value="1"/>
</dbReference>
<evidence type="ECO:0000256" key="9">
    <source>
        <dbReference type="ARBA" id="ARBA00022840"/>
    </source>
</evidence>
<dbReference type="InterPro" id="IPR023214">
    <property type="entry name" value="HAD_sf"/>
</dbReference>
<dbReference type="GO" id="GO:0005886">
    <property type="term" value="C:plasma membrane"/>
    <property type="evidence" value="ECO:0007669"/>
    <property type="project" value="TreeGrafter"/>
</dbReference>
<dbReference type="Gene3D" id="1.20.1110.10">
    <property type="entry name" value="Calcium-transporting ATPase, transmembrane domain"/>
    <property type="match status" value="2"/>
</dbReference>
<evidence type="ECO:0000256" key="8">
    <source>
        <dbReference type="ARBA" id="ARBA00022837"/>
    </source>
</evidence>
<evidence type="ECO:0000313" key="20">
    <source>
        <dbReference type="Proteomes" id="UP000054815"/>
    </source>
</evidence>
<evidence type="ECO:0000256" key="2">
    <source>
        <dbReference type="ARBA" id="ARBA00022448"/>
    </source>
</evidence>
<dbReference type="PRINTS" id="PR00119">
    <property type="entry name" value="CATATPASE"/>
</dbReference>
<keyword evidence="3" id="KW-0109">Calcium transport</keyword>
<dbReference type="SUPFAM" id="SSF81653">
    <property type="entry name" value="Calcium ATPase, transduction domain A"/>
    <property type="match status" value="1"/>
</dbReference>
<keyword evidence="10" id="KW-0460">Magnesium</keyword>
<evidence type="ECO:0000256" key="17">
    <source>
        <dbReference type="SAM" id="SignalP"/>
    </source>
</evidence>
<dbReference type="Proteomes" id="UP000054815">
    <property type="component" value="Unassembled WGS sequence"/>
</dbReference>
<accession>A0A0V0XJL2</accession>
<dbReference type="SMART" id="SM00831">
    <property type="entry name" value="Cation_ATPase_N"/>
    <property type="match status" value="1"/>
</dbReference>
<evidence type="ECO:0000256" key="1">
    <source>
        <dbReference type="ARBA" id="ARBA00004127"/>
    </source>
</evidence>
<keyword evidence="17" id="KW-0732">Signal</keyword>
<evidence type="ECO:0000256" key="15">
    <source>
        <dbReference type="ARBA" id="ARBA00023136"/>
    </source>
</evidence>
<dbReference type="NCBIfam" id="TIGR01494">
    <property type="entry name" value="ATPase_P-type"/>
    <property type="match status" value="2"/>
</dbReference>
<dbReference type="SUPFAM" id="SSF81660">
    <property type="entry name" value="Metal cation-transporting ATPase, ATP-binding domain N"/>
    <property type="match status" value="1"/>
</dbReference>
<keyword evidence="13" id="KW-0186">Copper</keyword>
<dbReference type="InterPro" id="IPR008250">
    <property type="entry name" value="ATPase_P-typ_transduc_dom_A_sf"/>
</dbReference>
<dbReference type="PANTHER" id="PTHR24093:SF369">
    <property type="entry name" value="CALCIUM-TRANSPORTING ATPASE"/>
    <property type="match status" value="1"/>
</dbReference>
<feature type="transmembrane region" description="Helical" evidence="16">
    <location>
        <begin position="394"/>
        <end position="421"/>
    </location>
</feature>
<dbReference type="InterPro" id="IPR023299">
    <property type="entry name" value="ATPase_P-typ_cyto_dom_N"/>
</dbReference>
<evidence type="ECO:0000256" key="3">
    <source>
        <dbReference type="ARBA" id="ARBA00022568"/>
    </source>
</evidence>
<feature type="chain" id="PRO_5006872588" evidence="17">
    <location>
        <begin position="17"/>
        <end position="861"/>
    </location>
</feature>
<keyword evidence="12 16" id="KW-1133">Transmembrane helix</keyword>